<dbReference type="PROSITE" id="PS51819">
    <property type="entry name" value="VOC"/>
    <property type="match status" value="2"/>
</dbReference>
<keyword evidence="3" id="KW-1185">Reference proteome</keyword>
<dbReference type="InterPro" id="IPR029068">
    <property type="entry name" value="Glyas_Bleomycin-R_OHBP_Dase"/>
</dbReference>
<dbReference type="Gene3D" id="3.10.180.10">
    <property type="entry name" value="2,3-Dihydroxybiphenyl 1,2-Dioxygenase, domain 1"/>
    <property type="match status" value="2"/>
</dbReference>
<dbReference type="Pfam" id="PF00903">
    <property type="entry name" value="Glyoxalase"/>
    <property type="match status" value="2"/>
</dbReference>
<dbReference type="InterPro" id="IPR004360">
    <property type="entry name" value="Glyas_Fos-R_dOase_dom"/>
</dbReference>
<sequence>MPIRNEPWPTGTPCWVDLQSDDVPAACAFYARLFGWTFEQAPEGAGGYTFALLDGRKAAGIGPRPEDPEGPPAWITHLAADNADQVAAWIAAAGGIIMVPAFDVMEAGRMLVAADSAGAVFGVWQARDSFGAEVHGERGALCWNELHTRDFDGSKDFYARVFGYTYDTVSDTEEFRYAQFRPVGAKEAFGAVFEDARSLSGAPNYWLPWFAVGDVDGVSDTAAELGARALMPPADSDYGRMAVLAGPEGELFGIIDPVMPAGTA</sequence>
<proteinExistence type="predicted"/>
<dbReference type="Proteomes" id="UP000325307">
    <property type="component" value="Unassembled WGS sequence"/>
</dbReference>
<dbReference type="InterPro" id="IPR037523">
    <property type="entry name" value="VOC_core"/>
</dbReference>
<feature type="domain" description="VOC" evidence="1">
    <location>
        <begin position="12"/>
        <end position="126"/>
    </location>
</feature>
<dbReference type="PANTHER" id="PTHR33993:SF14">
    <property type="entry name" value="GB|AAF24581.1"/>
    <property type="match status" value="1"/>
</dbReference>
<dbReference type="EMBL" id="BKDJ01000001">
    <property type="protein sequence ID" value="GER22012.1"/>
    <property type="molecule type" value="Genomic_DNA"/>
</dbReference>
<evidence type="ECO:0000259" key="1">
    <source>
        <dbReference type="PROSITE" id="PS51819"/>
    </source>
</evidence>
<reference evidence="2 3" key="1">
    <citation type="submission" date="2019-09" db="EMBL/GenBank/DDBJ databases">
        <title>Arthrobacter zafarii sp. nov., a moderately thermotolerant and halotolerant actinobacterium isolated from Cholistan desert soil of Pakistan.</title>
        <authorList>
            <person name="Amin A."/>
            <person name="Ahmed I."/>
            <person name="Khalid N."/>
            <person name="Schumann P."/>
            <person name="Busse H.J."/>
            <person name="Khan I.U."/>
            <person name="Li S."/>
            <person name="Li W.J."/>
        </authorList>
    </citation>
    <scope>NUCLEOTIDE SEQUENCE [LARGE SCALE GENOMIC DNA]</scope>
    <source>
        <strain evidence="2 3">NCCP-1664</strain>
    </source>
</reference>
<feature type="domain" description="VOC" evidence="1">
    <location>
        <begin position="140"/>
        <end position="257"/>
    </location>
</feature>
<accession>A0A5A7NPC6</accession>
<dbReference type="SUPFAM" id="SSF54593">
    <property type="entry name" value="Glyoxalase/Bleomycin resistance protein/Dihydroxybiphenyl dioxygenase"/>
    <property type="match status" value="2"/>
</dbReference>
<evidence type="ECO:0000313" key="3">
    <source>
        <dbReference type="Proteomes" id="UP000325307"/>
    </source>
</evidence>
<name>A0A5A7NPC6_9MICC</name>
<dbReference type="RefSeq" id="WP_149955488.1">
    <property type="nucleotide sequence ID" value="NZ_BKDJ01000001.1"/>
</dbReference>
<dbReference type="OrthoDB" id="9793039at2"/>
<organism evidence="2 3">
    <name type="scientific">Zafaria cholistanensis</name>
    <dbReference type="NCBI Taxonomy" id="1682741"/>
    <lineage>
        <taxon>Bacteria</taxon>
        <taxon>Bacillati</taxon>
        <taxon>Actinomycetota</taxon>
        <taxon>Actinomycetes</taxon>
        <taxon>Micrococcales</taxon>
        <taxon>Micrococcaceae</taxon>
        <taxon>Zafaria</taxon>
    </lineage>
</organism>
<evidence type="ECO:0000313" key="2">
    <source>
        <dbReference type="EMBL" id="GER22012.1"/>
    </source>
</evidence>
<dbReference type="PANTHER" id="PTHR33993">
    <property type="entry name" value="GLYOXALASE-RELATED"/>
    <property type="match status" value="1"/>
</dbReference>
<dbReference type="CDD" id="cd07247">
    <property type="entry name" value="SgaA_N_like"/>
    <property type="match status" value="2"/>
</dbReference>
<comment type="caution">
    <text evidence="2">The sequence shown here is derived from an EMBL/GenBank/DDBJ whole genome shotgun (WGS) entry which is preliminary data.</text>
</comment>
<dbReference type="InterPro" id="IPR052164">
    <property type="entry name" value="Anthracycline_SecMetBiosynth"/>
</dbReference>
<gene>
    <name evidence="2" type="ORF">NCCP1664_05090</name>
</gene>
<protein>
    <submittedName>
        <fullName evidence="2">Glyoxalase</fullName>
    </submittedName>
</protein>
<dbReference type="AlphaFoldDB" id="A0A5A7NPC6"/>